<dbReference type="EMBL" id="JBFOLK010000004">
    <property type="protein sequence ID" value="KAL2516636.1"/>
    <property type="molecule type" value="Genomic_DNA"/>
</dbReference>
<keyword evidence="4" id="KW-1185">Reference proteome</keyword>
<protein>
    <submittedName>
        <fullName evidence="3">Uncharacterized protein</fullName>
    </submittedName>
</protein>
<keyword evidence="2" id="KW-0472">Membrane</keyword>
<dbReference type="AlphaFoldDB" id="A0ABD1TV92"/>
<gene>
    <name evidence="3" type="ORF">Adt_12883</name>
</gene>
<comment type="caution">
    <text evidence="3">The sequence shown here is derived from an EMBL/GenBank/DDBJ whole genome shotgun (WGS) entry which is preliminary data.</text>
</comment>
<evidence type="ECO:0000313" key="3">
    <source>
        <dbReference type="EMBL" id="KAL2516636.1"/>
    </source>
</evidence>
<organism evidence="3 4">
    <name type="scientific">Abeliophyllum distichum</name>
    <dbReference type="NCBI Taxonomy" id="126358"/>
    <lineage>
        <taxon>Eukaryota</taxon>
        <taxon>Viridiplantae</taxon>
        <taxon>Streptophyta</taxon>
        <taxon>Embryophyta</taxon>
        <taxon>Tracheophyta</taxon>
        <taxon>Spermatophyta</taxon>
        <taxon>Magnoliopsida</taxon>
        <taxon>eudicotyledons</taxon>
        <taxon>Gunneridae</taxon>
        <taxon>Pentapetalae</taxon>
        <taxon>asterids</taxon>
        <taxon>lamiids</taxon>
        <taxon>Lamiales</taxon>
        <taxon>Oleaceae</taxon>
        <taxon>Forsythieae</taxon>
        <taxon>Abeliophyllum</taxon>
    </lineage>
</organism>
<keyword evidence="2" id="KW-1133">Transmembrane helix</keyword>
<proteinExistence type="predicted"/>
<evidence type="ECO:0000256" key="2">
    <source>
        <dbReference type="SAM" id="Phobius"/>
    </source>
</evidence>
<evidence type="ECO:0000256" key="1">
    <source>
        <dbReference type="SAM" id="Coils"/>
    </source>
</evidence>
<dbReference type="Proteomes" id="UP001604336">
    <property type="component" value="Unassembled WGS sequence"/>
</dbReference>
<name>A0ABD1TV92_9LAMI</name>
<evidence type="ECO:0000313" key="4">
    <source>
        <dbReference type="Proteomes" id="UP001604336"/>
    </source>
</evidence>
<feature type="transmembrane region" description="Helical" evidence="2">
    <location>
        <begin position="54"/>
        <end position="74"/>
    </location>
</feature>
<feature type="coiled-coil region" evidence="1">
    <location>
        <begin position="74"/>
        <end position="101"/>
    </location>
</feature>
<accession>A0ABD1TV92</accession>
<keyword evidence="1" id="KW-0175">Coiled coil</keyword>
<keyword evidence="2" id="KW-0812">Transmembrane</keyword>
<sequence length="140" mass="16374">MNVVVLDSSSEQQDPVMVPRADLSFDSLGSIELMGEPEIGEVNSYPRLDNSQTLAFSLTSRYPFFIITLHHFVFRRARDQMERLEKTIRITQERDENLQKSLKTIFELEKVAIVRKNHLQHLARTIKDQEESLKTRDEKI</sequence>
<reference evidence="4" key="1">
    <citation type="submission" date="2024-07" db="EMBL/GenBank/DDBJ databases">
        <title>Two chromosome-level genome assemblies of Korean endemic species Abeliophyllum distichum and Forsythia ovata (Oleaceae).</title>
        <authorList>
            <person name="Jang H."/>
        </authorList>
    </citation>
    <scope>NUCLEOTIDE SEQUENCE [LARGE SCALE GENOMIC DNA]</scope>
</reference>